<proteinExistence type="predicted"/>
<dbReference type="RefSeq" id="WP_166690497.1">
    <property type="nucleotide sequence ID" value="NZ_WAEL01000001.1"/>
</dbReference>
<dbReference type="Pfam" id="PF14100">
    <property type="entry name" value="DUF6807"/>
    <property type="match status" value="1"/>
</dbReference>
<keyword evidence="2" id="KW-1185">Reference proteome</keyword>
<dbReference type="Proteomes" id="UP000606008">
    <property type="component" value="Unassembled WGS sequence"/>
</dbReference>
<dbReference type="InterPro" id="IPR029475">
    <property type="entry name" value="DUF6807"/>
</dbReference>
<evidence type="ECO:0008006" key="3">
    <source>
        <dbReference type="Google" id="ProtNLM"/>
    </source>
</evidence>
<sequence>MRLSSLCVASLLILFIAATPPKKQRVTLKRETGRVAVLVDGQLFTAYIYPGPDVLKKPALYPILTASGNPITRGWPMDPRPGERVDHPHHVGLWFNYGDVNGYDLWNNSSAVDPKGMYGTIVNTNIARLNENGNSAELTVEADWQDRDGKPMLHETTQFTFSADGATRRIDRQTTLKAVGNDVIFKDNKEGMLGLRVARQLEHPSTKPDLFTDASGKTTAVPKLDNEGVTGKYHSAAGIDGDAVWGTRAPWVTLTGTLPKNEPVAVTIIDHPANPGYPTYWHARGYGLFAANPMAPSVMSSGKEAPMNYTLKAGQSVVFRHRVLITEGTQNDQALNKEAAAFAK</sequence>
<gene>
    <name evidence="1" type="ORF">F7231_00310</name>
</gene>
<organism evidence="1 2">
    <name type="scientific">Fibrivirga algicola</name>
    <dbReference type="NCBI Taxonomy" id="2950420"/>
    <lineage>
        <taxon>Bacteria</taxon>
        <taxon>Pseudomonadati</taxon>
        <taxon>Bacteroidota</taxon>
        <taxon>Cytophagia</taxon>
        <taxon>Cytophagales</taxon>
        <taxon>Spirosomataceae</taxon>
        <taxon>Fibrivirga</taxon>
    </lineage>
</organism>
<evidence type="ECO:0000313" key="1">
    <source>
        <dbReference type="EMBL" id="NID08597.1"/>
    </source>
</evidence>
<name>A0ABX0QCE9_9BACT</name>
<protein>
    <recommendedName>
        <fullName evidence="3">Methane oxygenase PmoA</fullName>
    </recommendedName>
</protein>
<evidence type="ECO:0000313" key="2">
    <source>
        <dbReference type="Proteomes" id="UP000606008"/>
    </source>
</evidence>
<accession>A0ABX0QCE9</accession>
<comment type="caution">
    <text evidence="1">The sequence shown here is derived from an EMBL/GenBank/DDBJ whole genome shotgun (WGS) entry which is preliminary data.</text>
</comment>
<dbReference type="EMBL" id="WAEL01000001">
    <property type="protein sequence ID" value="NID08597.1"/>
    <property type="molecule type" value="Genomic_DNA"/>
</dbReference>
<reference evidence="1" key="1">
    <citation type="submission" date="2024-05" db="EMBL/GenBank/DDBJ databases">
        <authorList>
            <person name="Jung D.-H."/>
        </authorList>
    </citation>
    <scope>NUCLEOTIDE SEQUENCE</scope>
    <source>
        <strain evidence="1">JA-25</strain>
    </source>
</reference>